<evidence type="ECO:0000313" key="2">
    <source>
        <dbReference type="Proteomes" id="UP001238370"/>
    </source>
</evidence>
<keyword evidence="2" id="KW-1185">Reference proteome</keyword>
<dbReference type="RefSeq" id="WP_144420060.1">
    <property type="nucleotide sequence ID" value="NZ_CP094308.2"/>
</dbReference>
<gene>
    <name evidence="1" type="ORF">MQ095_07320</name>
</gene>
<dbReference type="EMBL" id="CP094302">
    <property type="protein sequence ID" value="WHP85222.1"/>
    <property type="molecule type" value="Genomic_DNA"/>
</dbReference>
<name>A0ABY8SIW0_9GAMM</name>
<reference evidence="1 2" key="1">
    <citation type="submission" date="2022-03" db="EMBL/GenBank/DDBJ databases">
        <title>Survey of Intraspecific Variation of Edwardsiella anguillarum Isolates from Non-Anguillid Fish Host Originating from Varied Geographic Locations.</title>
        <authorList>
            <person name="Armwood A.R."/>
            <person name="Woodyard E."/>
            <person name="Waldbieser G.C."/>
            <person name="Camus A.C."/>
            <person name="Divya D."/>
            <person name="Tekedar H."/>
            <person name="Soto E."/>
            <person name="Stein C."/>
            <person name="Ucko M."/>
            <person name="Ware C."/>
            <person name="Griffin M.J."/>
        </authorList>
    </citation>
    <scope>NUCLEOTIDE SEQUENCE [LARGE SCALE GENOMIC DNA]</scope>
    <source>
        <strain evidence="1 2">R18-35-2</strain>
    </source>
</reference>
<dbReference type="Proteomes" id="UP001238370">
    <property type="component" value="Chromosome"/>
</dbReference>
<sequence>MAERRPGGYRCVAASGVGNMRRCIRGAVRLLISNRSILTAINNFSESKLNPNRLMQSKYYGCFLRLNWCLNMIFRQWYEICYIEWILSFPLNRMRSALAVAE</sequence>
<organism evidence="1 2">
    <name type="scientific">Edwardsiella anguillarum</name>
    <dbReference type="NCBI Taxonomy" id="1821960"/>
    <lineage>
        <taxon>Bacteria</taxon>
        <taxon>Pseudomonadati</taxon>
        <taxon>Pseudomonadota</taxon>
        <taxon>Gammaproteobacteria</taxon>
        <taxon>Enterobacterales</taxon>
        <taxon>Hafniaceae</taxon>
        <taxon>Edwardsiella</taxon>
    </lineage>
</organism>
<protein>
    <submittedName>
        <fullName evidence="1">Uncharacterized protein</fullName>
    </submittedName>
</protein>
<dbReference type="GeneID" id="43502523"/>
<accession>A0ABY8SIW0</accession>
<evidence type="ECO:0000313" key="1">
    <source>
        <dbReference type="EMBL" id="WHP85222.1"/>
    </source>
</evidence>
<proteinExistence type="predicted"/>